<dbReference type="PANTHER" id="PTHR42997:SF1">
    <property type="entry name" value="AP-4-A PHOSPHORYLASE"/>
    <property type="match status" value="1"/>
</dbReference>
<dbReference type="PANTHER" id="PTHR42997">
    <property type="entry name" value="HIT FAMILY HYDROLASE"/>
    <property type="match status" value="1"/>
</dbReference>
<dbReference type="Proteomes" id="UP001221597">
    <property type="component" value="Chromosome"/>
</dbReference>
<dbReference type="EC" id="2.1.1.-" evidence="3"/>
<evidence type="ECO:0000313" key="4">
    <source>
        <dbReference type="Proteomes" id="UP001221597"/>
    </source>
</evidence>
<name>A0ABY8IZT9_9BACI</name>
<dbReference type="InterPro" id="IPR052908">
    <property type="entry name" value="AP-4-A_phosphorylase"/>
</dbReference>
<dbReference type="InterPro" id="IPR011146">
    <property type="entry name" value="HIT-like"/>
</dbReference>
<accession>A0ABY8IZT9</accession>
<dbReference type="Gene3D" id="3.30.428.10">
    <property type="entry name" value="HIT-like"/>
    <property type="match status" value="1"/>
</dbReference>
<evidence type="ECO:0000313" key="3">
    <source>
        <dbReference type="EMBL" id="WFT75753.1"/>
    </source>
</evidence>
<evidence type="ECO:0000256" key="1">
    <source>
        <dbReference type="PROSITE-ProRule" id="PRU00464"/>
    </source>
</evidence>
<sequence>MNNDCPFCQIGLDPEQQIIFENKTCYFIQKPSEQEILEGSGLVIPKTHTQTVFELSAEQWRDSQDLLKKAKDYLDHFHSPDGYSVGWNTGEVGGQSIPHAHLHVIPRYKDEPYAGKGIRYWIKQPSNSRQLSKEMRSQ</sequence>
<protein>
    <submittedName>
        <fullName evidence="3">HIT family protein</fullName>
        <ecNumber evidence="3">2.1.1.-</ecNumber>
    </submittedName>
</protein>
<dbReference type="SUPFAM" id="SSF54197">
    <property type="entry name" value="HIT-like"/>
    <property type="match status" value="1"/>
</dbReference>
<dbReference type="EMBL" id="CP121671">
    <property type="protein sequence ID" value="WFT75753.1"/>
    <property type="molecule type" value="Genomic_DNA"/>
</dbReference>
<proteinExistence type="predicted"/>
<keyword evidence="3" id="KW-0489">Methyltransferase</keyword>
<evidence type="ECO:0000259" key="2">
    <source>
        <dbReference type="PROSITE" id="PS51084"/>
    </source>
</evidence>
<feature type="short sequence motif" description="Histidine triad motif" evidence="1">
    <location>
        <begin position="99"/>
        <end position="103"/>
    </location>
</feature>
<keyword evidence="4" id="KW-1185">Reference proteome</keyword>
<gene>
    <name evidence="3" type="ORF">P9989_05040</name>
</gene>
<dbReference type="PROSITE" id="PS51084">
    <property type="entry name" value="HIT_2"/>
    <property type="match status" value="1"/>
</dbReference>
<dbReference type="Pfam" id="PF01230">
    <property type="entry name" value="HIT"/>
    <property type="match status" value="1"/>
</dbReference>
<dbReference type="GO" id="GO:0032259">
    <property type="term" value="P:methylation"/>
    <property type="evidence" value="ECO:0007669"/>
    <property type="project" value="UniProtKB-KW"/>
</dbReference>
<keyword evidence="3" id="KW-0808">Transferase</keyword>
<reference evidence="3 4" key="1">
    <citation type="submission" date="2023-04" db="EMBL/GenBank/DDBJ databases">
        <title>Genome sequence of Halobacillus naozhouensis KACC 21980.</title>
        <authorList>
            <person name="Kim S."/>
            <person name="Heo J."/>
            <person name="Kwon S.-W."/>
        </authorList>
    </citation>
    <scope>NUCLEOTIDE SEQUENCE [LARGE SCALE GENOMIC DNA]</scope>
    <source>
        <strain evidence="3 4">KCTC 13234</strain>
    </source>
</reference>
<dbReference type="RefSeq" id="WP_283077717.1">
    <property type="nucleotide sequence ID" value="NZ_CP121671.1"/>
</dbReference>
<feature type="domain" description="HIT" evidence="2">
    <location>
        <begin position="6"/>
        <end position="114"/>
    </location>
</feature>
<organism evidence="3 4">
    <name type="scientific">Halobacillus naozhouensis</name>
    <dbReference type="NCBI Taxonomy" id="554880"/>
    <lineage>
        <taxon>Bacteria</taxon>
        <taxon>Bacillati</taxon>
        <taxon>Bacillota</taxon>
        <taxon>Bacilli</taxon>
        <taxon>Bacillales</taxon>
        <taxon>Bacillaceae</taxon>
        <taxon>Halobacillus</taxon>
    </lineage>
</organism>
<dbReference type="InterPro" id="IPR036265">
    <property type="entry name" value="HIT-like_sf"/>
</dbReference>
<dbReference type="GO" id="GO:0008168">
    <property type="term" value="F:methyltransferase activity"/>
    <property type="evidence" value="ECO:0007669"/>
    <property type="project" value="UniProtKB-KW"/>
</dbReference>